<dbReference type="Gene3D" id="3.30.420.10">
    <property type="entry name" value="Ribonuclease H-like superfamily/Ribonuclease H"/>
    <property type="match status" value="1"/>
</dbReference>
<dbReference type="InterPro" id="IPR036397">
    <property type="entry name" value="RNaseH_sf"/>
</dbReference>
<sequence length="114" mass="12860">MNSQAYQSVLPSHLLPNVEFLAGENWKNQQNNVPTHSSNSTKNWFDGLFFWRCTFGKGTIKGAKNRNTLLKVCCYAAPLVGGNEERSALILIDDLRKDTYLRLFKLCSSAVALY</sequence>
<dbReference type="OrthoDB" id="9996331at2759"/>
<keyword evidence="2" id="KW-1185">Reference proteome</keyword>
<dbReference type="EMBL" id="BGPR01000963">
    <property type="protein sequence ID" value="GBM41466.1"/>
    <property type="molecule type" value="Genomic_DNA"/>
</dbReference>
<proteinExistence type="predicted"/>
<evidence type="ECO:0000313" key="2">
    <source>
        <dbReference type="Proteomes" id="UP000499080"/>
    </source>
</evidence>
<protein>
    <submittedName>
        <fullName evidence="1">Uncharacterized protein</fullName>
    </submittedName>
</protein>
<gene>
    <name evidence="1" type="ORF">AVEN_130933_1</name>
</gene>
<comment type="caution">
    <text evidence="1">The sequence shown here is derived from an EMBL/GenBank/DDBJ whole genome shotgun (WGS) entry which is preliminary data.</text>
</comment>
<reference evidence="1 2" key="1">
    <citation type="journal article" date="2019" name="Sci. Rep.">
        <title>Orb-weaving spider Araneus ventricosus genome elucidates the spidroin gene catalogue.</title>
        <authorList>
            <person name="Kono N."/>
            <person name="Nakamura H."/>
            <person name="Ohtoshi R."/>
            <person name="Moran D.A.P."/>
            <person name="Shinohara A."/>
            <person name="Yoshida Y."/>
            <person name="Fujiwara M."/>
            <person name="Mori M."/>
            <person name="Tomita M."/>
            <person name="Arakawa K."/>
        </authorList>
    </citation>
    <scope>NUCLEOTIDE SEQUENCE [LARGE SCALE GENOMIC DNA]</scope>
</reference>
<organism evidence="1 2">
    <name type="scientific">Araneus ventricosus</name>
    <name type="common">Orbweaver spider</name>
    <name type="synonym">Epeira ventricosa</name>
    <dbReference type="NCBI Taxonomy" id="182803"/>
    <lineage>
        <taxon>Eukaryota</taxon>
        <taxon>Metazoa</taxon>
        <taxon>Ecdysozoa</taxon>
        <taxon>Arthropoda</taxon>
        <taxon>Chelicerata</taxon>
        <taxon>Arachnida</taxon>
        <taxon>Araneae</taxon>
        <taxon>Araneomorphae</taxon>
        <taxon>Entelegynae</taxon>
        <taxon>Araneoidea</taxon>
        <taxon>Araneidae</taxon>
        <taxon>Araneus</taxon>
    </lineage>
</organism>
<dbReference type="Proteomes" id="UP000499080">
    <property type="component" value="Unassembled WGS sequence"/>
</dbReference>
<dbReference type="GO" id="GO:0003676">
    <property type="term" value="F:nucleic acid binding"/>
    <property type="evidence" value="ECO:0007669"/>
    <property type="project" value="InterPro"/>
</dbReference>
<accession>A0A4Y2FLM6</accession>
<name>A0A4Y2FLM6_ARAVE</name>
<evidence type="ECO:0000313" key="1">
    <source>
        <dbReference type="EMBL" id="GBM41466.1"/>
    </source>
</evidence>
<dbReference type="AlphaFoldDB" id="A0A4Y2FLM6"/>